<organism evidence="14 15">
    <name type="scientific">Diaporthe eres</name>
    <name type="common">Phomopsis oblonga</name>
    <dbReference type="NCBI Taxonomy" id="83184"/>
    <lineage>
        <taxon>Eukaryota</taxon>
        <taxon>Fungi</taxon>
        <taxon>Dikarya</taxon>
        <taxon>Ascomycota</taxon>
        <taxon>Pezizomycotina</taxon>
        <taxon>Sordariomycetes</taxon>
        <taxon>Sordariomycetidae</taxon>
        <taxon>Diaporthales</taxon>
        <taxon>Diaporthaceae</taxon>
        <taxon>Diaporthe</taxon>
        <taxon>Diaporthe eres species complex</taxon>
    </lineage>
</organism>
<dbReference type="Proteomes" id="UP001430848">
    <property type="component" value="Unassembled WGS sequence"/>
</dbReference>
<evidence type="ECO:0000313" key="15">
    <source>
        <dbReference type="Proteomes" id="UP001430848"/>
    </source>
</evidence>
<keyword evidence="15" id="KW-1185">Reference proteome</keyword>
<comment type="cofactor">
    <cofactor evidence="2">
        <name>NAD(+)</name>
        <dbReference type="ChEBI" id="CHEBI:57540"/>
    </cofactor>
</comment>
<evidence type="ECO:0000256" key="2">
    <source>
        <dbReference type="ARBA" id="ARBA00001911"/>
    </source>
</evidence>
<keyword evidence="7" id="KW-0413">Isomerase</keyword>
<name>A0ABR1NVA0_DIAER</name>
<comment type="catalytic activity">
    <reaction evidence="1">
        <text>UDP-alpha-D-glucose = UDP-alpha-D-galactose</text>
        <dbReference type="Rhea" id="RHEA:22168"/>
        <dbReference type="ChEBI" id="CHEBI:58885"/>
        <dbReference type="ChEBI" id="CHEBI:66914"/>
        <dbReference type="EC" id="5.1.3.2"/>
    </reaction>
</comment>
<dbReference type="PANTHER" id="PTHR43725:SF47">
    <property type="entry name" value="UDP-GLUCOSE 4-EPIMERASE"/>
    <property type="match status" value="1"/>
</dbReference>
<reference evidence="14 15" key="1">
    <citation type="submission" date="2024-02" db="EMBL/GenBank/DDBJ databases">
        <title>De novo assembly and annotation of 12 fungi associated with fruit tree decline syndrome in Ontario, Canada.</title>
        <authorList>
            <person name="Sulman M."/>
            <person name="Ellouze W."/>
            <person name="Ilyukhin E."/>
        </authorList>
    </citation>
    <scope>NUCLEOTIDE SEQUENCE [LARGE SCALE GENOMIC DNA]</scope>
    <source>
        <strain evidence="14 15">M169</strain>
    </source>
</reference>
<dbReference type="InterPro" id="IPR005886">
    <property type="entry name" value="UDP_G4E"/>
</dbReference>
<accession>A0ABR1NVA0</accession>
<gene>
    <name evidence="14" type="ORF">SLS63_011009</name>
</gene>
<evidence type="ECO:0000259" key="13">
    <source>
        <dbReference type="Pfam" id="PF16363"/>
    </source>
</evidence>
<sequence length="621" mass="66587">MSTLSLNKSGSTLPKSVHHQTFRINADKCKTTAAAFPICLVTGGAGYIGSHTVLELLTAGFAVVVIDNLCNSHLESLCRVHHIVQKEFERCGDTSRPVPPILFHKVDIRDAHSVNAVFSFWQNAKAALEPELLPIDVAAMVAKKAYPMLEYKIETTKRSQITPLAHHAETHGKIVSVIHFAALKAVGESISKPLDYYDTNITGLLVILRAIEQNNINTFVFSSSAVVYGQGHEAGITEDTVQVAGKGSGGGLLTNPYGRSKWISEEIINDFCVAHPNFHATSLRYFNPTGAHPSGLIGEDPKGTPNNIVPVIMQAYSRRRSRVHVFGSNYDTADGTGVRDYIHVSDLAKGHLAALRKAVADTMENPVDRSPSSSPTSPTFPNHVPGANYHAYNLGTGRGYSVLEIIKAFSTAAGTSVPFTVDAARPGDLGTVTASPDKASTELDWKAEFDLQDMCEDVFNWAAANPGGYEVLRRMSTLSGLSGGSANDLRRASVASSLFESEEDYNNFVMNTAYQLSKKGDGGSRPGSVRLSVSGGASMGAALARFRNLSISSGGSDEDHKSSSASSPTVPRFNVTWENSSNSSKGRPLSQIGPMTPMMPTSLQPMMEEEEEPPSSKAVAV</sequence>
<dbReference type="InterPro" id="IPR036291">
    <property type="entry name" value="NAD(P)-bd_dom_sf"/>
</dbReference>
<feature type="region of interest" description="Disordered" evidence="11">
    <location>
        <begin position="552"/>
        <end position="621"/>
    </location>
</feature>
<evidence type="ECO:0000256" key="3">
    <source>
        <dbReference type="ARBA" id="ARBA00004947"/>
    </source>
</evidence>
<feature type="compositionally biased region" description="Polar residues" evidence="11">
    <location>
        <begin position="576"/>
        <end position="585"/>
    </location>
</feature>
<proteinExistence type="inferred from homology"/>
<protein>
    <recommendedName>
        <fullName evidence="16">UDP-glucose 4-epimerase</fullName>
    </recommendedName>
</protein>
<comment type="function">
    <text evidence="8">Mutarotase converts alpha-aldose to the beta-anomer. It is active on D-glucose, L-arabinose, D-xylose, D-galactose, maltose and lactose.</text>
</comment>
<evidence type="ECO:0008006" key="16">
    <source>
        <dbReference type="Google" id="ProtNLM"/>
    </source>
</evidence>
<evidence type="ECO:0000256" key="5">
    <source>
        <dbReference type="ARBA" id="ARBA00023027"/>
    </source>
</evidence>
<evidence type="ECO:0000313" key="14">
    <source>
        <dbReference type="EMBL" id="KAK7716697.1"/>
    </source>
</evidence>
<evidence type="ECO:0000256" key="11">
    <source>
        <dbReference type="SAM" id="MobiDB-lite"/>
    </source>
</evidence>
<dbReference type="Pfam" id="PF16363">
    <property type="entry name" value="GDP_Man_Dehyd"/>
    <property type="match status" value="1"/>
</dbReference>
<comment type="similarity">
    <text evidence="9">In the N-terminal section; belongs to the NAD(P)-dependent epimerase/dehydratase family.</text>
</comment>
<dbReference type="PANTHER" id="PTHR43725">
    <property type="entry name" value="UDP-GLUCOSE 4-EPIMERASE"/>
    <property type="match status" value="1"/>
</dbReference>
<evidence type="ECO:0000256" key="8">
    <source>
        <dbReference type="ARBA" id="ARBA00037676"/>
    </source>
</evidence>
<comment type="similarity">
    <text evidence="10">In the C-terminal section; belongs to the aldose epimerase family.</text>
</comment>
<dbReference type="Pfam" id="PF01370">
    <property type="entry name" value="Epimerase"/>
    <property type="match status" value="1"/>
</dbReference>
<keyword evidence="5" id="KW-0520">NAD</keyword>
<evidence type="ECO:0000256" key="6">
    <source>
        <dbReference type="ARBA" id="ARBA00023144"/>
    </source>
</evidence>
<feature type="domain" description="NAD-dependent epimerase/dehydratase" evidence="12">
    <location>
        <begin position="171"/>
        <end position="359"/>
    </location>
</feature>
<evidence type="ECO:0000256" key="4">
    <source>
        <dbReference type="ARBA" id="ARBA00005028"/>
    </source>
</evidence>
<keyword evidence="6" id="KW-0299">Galactose metabolism</keyword>
<dbReference type="InterPro" id="IPR001509">
    <property type="entry name" value="Epimerase_deHydtase"/>
</dbReference>
<evidence type="ECO:0000256" key="1">
    <source>
        <dbReference type="ARBA" id="ARBA00000083"/>
    </source>
</evidence>
<evidence type="ECO:0000256" key="9">
    <source>
        <dbReference type="ARBA" id="ARBA00037955"/>
    </source>
</evidence>
<dbReference type="InterPro" id="IPR016040">
    <property type="entry name" value="NAD(P)-bd_dom"/>
</dbReference>
<comment type="caution">
    <text evidence="14">The sequence shown here is derived from an EMBL/GenBank/DDBJ whole genome shotgun (WGS) entry which is preliminary data.</text>
</comment>
<dbReference type="EMBL" id="JAKNSF020000098">
    <property type="protein sequence ID" value="KAK7716697.1"/>
    <property type="molecule type" value="Genomic_DNA"/>
</dbReference>
<dbReference type="Gene3D" id="3.40.50.720">
    <property type="entry name" value="NAD(P)-binding Rossmann-like Domain"/>
    <property type="match status" value="2"/>
</dbReference>
<evidence type="ECO:0000256" key="7">
    <source>
        <dbReference type="ARBA" id="ARBA00023235"/>
    </source>
</evidence>
<comment type="pathway">
    <text evidence="4">Carbohydrate metabolism; hexose metabolism.</text>
</comment>
<evidence type="ECO:0000259" key="12">
    <source>
        <dbReference type="Pfam" id="PF01370"/>
    </source>
</evidence>
<evidence type="ECO:0000256" key="10">
    <source>
        <dbReference type="ARBA" id="ARBA00038238"/>
    </source>
</evidence>
<dbReference type="Gene3D" id="3.90.25.10">
    <property type="entry name" value="UDP-galactose 4-epimerase, domain 1"/>
    <property type="match status" value="1"/>
</dbReference>
<dbReference type="CDD" id="cd05247">
    <property type="entry name" value="UDP_G4E_1_SDR_e"/>
    <property type="match status" value="1"/>
</dbReference>
<dbReference type="SUPFAM" id="SSF51735">
    <property type="entry name" value="NAD(P)-binding Rossmann-fold domains"/>
    <property type="match status" value="1"/>
</dbReference>
<keyword evidence="6" id="KW-0119">Carbohydrate metabolism</keyword>
<comment type="pathway">
    <text evidence="3">Carbohydrate metabolism; galactose metabolism.</text>
</comment>
<feature type="domain" description="NAD(P)-binding" evidence="13">
    <location>
        <begin position="40"/>
        <end position="119"/>
    </location>
</feature>